<dbReference type="SMART" id="SM00743">
    <property type="entry name" value="Agenet"/>
    <property type="match status" value="2"/>
</dbReference>
<organism evidence="4 5">
    <name type="scientific">Morella rubra</name>
    <name type="common">Chinese bayberry</name>
    <dbReference type="NCBI Taxonomy" id="262757"/>
    <lineage>
        <taxon>Eukaryota</taxon>
        <taxon>Viridiplantae</taxon>
        <taxon>Streptophyta</taxon>
        <taxon>Embryophyta</taxon>
        <taxon>Tracheophyta</taxon>
        <taxon>Spermatophyta</taxon>
        <taxon>Magnoliopsida</taxon>
        <taxon>eudicotyledons</taxon>
        <taxon>Gunneridae</taxon>
        <taxon>Pentapetalae</taxon>
        <taxon>rosids</taxon>
        <taxon>fabids</taxon>
        <taxon>Fagales</taxon>
        <taxon>Myricaceae</taxon>
        <taxon>Morella</taxon>
    </lineage>
</organism>
<keyword evidence="2" id="KW-0539">Nucleus</keyword>
<evidence type="ECO:0000256" key="1">
    <source>
        <dbReference type="ARBA" id="ARBA00004123"/>
    </source>
</evidence>
<proteinExistence type="predicted"/>
<dbReference type="GO" id="GO:0005634">
    <property type="term" value="C:nucleus"/>
    <property type="evidence" value="ECO:0007669"/>
    <property type="project" value="UniProtKB-SubCell"/>
</dbReference>
<dbReference type="InterPro" id="IPR036142">
    <property type="entry name" value="ENT_dom-like_sf"/>
</dbReference>
<dbReference type="OrthoDB" id="663550at2759"/>
<evidence type="ECO:0000313" key="4">
    <source>
        <dbReference type="EMBL" id="KAB1209021.1"/>
    </source>
</evidence>
<dbReference type="Gene3D" id="1.10.1240.40">
    <property type="entry name" value="ENT domain"/>
    <property type="match status" value="1"/>
</dbReference>
<dbReference type="PANTHER" id="PTHR31917:SF5">
    <property type="entry name" value="OS02G0204500 PROTEIN"/>
    <property type="match status" value="1"/>
</dbReference>
<dbReference type="PANTHER" id="PTHR31917">
    <property type="entry name" value="AGENET DOMAIN-CONTAINING PROTEIN-RELATED"/>
    <property type="match status" value="1"/>
</dbReference>
<dbReference type="Proteomes" id="UP000516437">
    <property type="component" value="Chromosome 6"/>
</dbReference>
<evidence type="ECO:0000256" key="2">
    <source>
        <dbReference type="ARBA" id="ARBA00023242"/>
    </source>
</evidence>
<name>A0A6A1V8L3_9ROSI</name>
<protein>
    <recommendedName>
        <fullName evidence="3">ENT domain-containing protein</fullName>
    </recommendedName>
</protein>
<dbReference type="InterPro" id="IPR005491">
    <property type="entry name" value="ENT_dom"/>
</dbReference>
<keyword evidence="5" id="KW-1185">Reference proteome</keyword>
<dbReference type="InterPro" id="IPR008395">
    <property type="entry name" value="Agenet-like_dom"/>
</dbReference>
<comment type="subcellular location">
    <subcellularLocation>
        <location evidence="1">Nucleus</location>
    </subcellularLocation>
</comment>
<sequence length="414" mass="46097">MRFKKGSKVEVLSKKEVPSGSWHCAEIVCGNGHNYTVRYDGYGPANGETVVERVPRKAIRPCPPTLDILDNWVPGDVVEVFDNFAWKMATVTKVLAENYFLVRLLGSSMEFQVFEFDIRVRQSWQDGRWVLVGKGSGNFEDGKRDDNSNLKCKLNLSSNIRHQNTRINIRVNDACFPVINSGNFQESRVVSSKTMKRGSPYCYSQLEVFGVAPKSRAIEKEGKCHRVKAANLSTCPTQVDVVTFPRNMLGENFINASSKRTTGISEVEAERRKPTGTVGCSLANLEPNYINSVTCSVGSCSITGNSSYKWPCDVSAGCFDDDDGHSSDAESFCPRGYEEGNSLLPSKEEIAAEIHRLELHAYRCTIEALHASGPLSWEQEEMVTNLRLSLHISNDEHLIQLRNLGSVDTSIPIR</sequence>
<dbReference type="PROSITE" id="PS51138">
    <property type="entry name" value="ENT"/>
    <property type="match status" value="1"/>
</dbReference>
<dbReference type="EMBL" id="RXIC02000024">
    <property type="protein sequence ID" value="KAB1209021.1"/>
    <property type="molecule type" value="Genomic_DNA"/>
</dbReference>
<dbReference type="Pfam" id="PF05641">
    <property type="entry name" value="Agenet"/>
    <property type="match status" value="1"/>
</dbReference>
<gene>
    <name evidence="4" type="ORF">CJ030_MR6G010462</name>
</gene>
<dbReference type="InterPro" id="IPR014002">
    <property type="entry name" value="Agenet_dom_plant"/>
</dbReference>
<accession>A0A6A1V8L3</accession>
<dbReference type="SMART" id="SM01191">
    <property type="entry name" value="ENT"/>
    <property type="match status" value="1"/>
</dbReference>
<dbReference type="SUPFAM" id="SSF158639">
    <property type="entry name" value="ENT-like"/>
    <property type="match status" value="1"/>
</dbReference>
<dbReference type="AlphaFoldDB" id="A0A6A1V8L3"/>
<comment type="caution">
    <text evidence="4">The sequence shown here is derived from an EMBL/GenBank/DDBJ whole genome shotgun (WGS) entry which is preliminary data.</text>
</comment>
<feature type="domain" description="ENT" evidence="3">
    <location>
        <begin position="350"/>
        <end position="414"/>
    </location>
</feature>
<reference evidence="4 5" key="1">
    <citation type="journal article" date="2019" name="Plant Biotechnol. J.">
        <title>The red bayberry genome and genetic basis of sex determination.</title>
        <authorList>
            <person name="Jia H.M."/>
            <person name="Jia H.J."/>
            <person name="Cai Q.L."/>
            <person name="Wang Y."/>
            <person name="Zhao H.B."/>
            <person name="Yang W.F."/>
            <person name="Wang G.Y."/>
            <person name="Li Y.H."/>
            <person name="Zhan D.L."/>
            <person name="Shen Y.T."/>
            <person name="Niu Q.F."/>
            <person name="Chang L."/>
            <person name="Qiu J."/>
            <person name="Zhao L."/>
            <person name="Xie H.B."/>
            <person name="Fu W.Y."/>
            <person name="Jin J."/>
            <person name="Li X.W."/>
            <person name="Jiao Y."/>
            <person name="Zhou C.C."/>
            <person name="Tu T."/>
            <person name="Chai C.Y."/>
            <person name="Gao J.L."/>
            <person name="Fan L.J."/>
            <person name="van de Weg E."/>
            <person name="Wang J.Y."/>
            <person name="Gao Z.S."/>
        </authorList>
    </citation>
    <scope>NUCLEOTIDE SEQUENCE [LARGE SCALE GENOMIC DNA]</scope>
    <source>
        <tissue evidence="4">Leaves</tissue>
    </source>
</reference>
<evidence type="ECO:0000259" key="3">
    <source>
        <dbReference type="PROSITE" id="PS51138"/>
    </source>
</evidence>
<dbReference type="Pfam" id="PF03735">
    <property type="entry name" value="ENT"/>
    <property type="match status" value="1"/>
</dbReference>
<dbReference type="CDD" id="cd20406">
    <property type="entry name" value="Tudor_Agenet_AtDUF_rpt2_4"/>
    <property type="match status" value="1"/>
</dbReference>
<evidence type="ECO:0000313" key="5">
    <source>
        <dbReference type="Proteomes" id="UP000516437"/>
    </source>
</evidence>